<evidence type="ECO:0008006" key="5">
    <source>
        <dbReference type="Google" id="ProtNLM"/>
    </source>
</evidence>
<evidence type="ECO:0000313" key="3">
    <source>
        <dbReference type="EMBL" id="GIJ17482.1"/>
    </source>
</evidence>
<evidence type="ECO:0000256" key="2">
    <source>
        <dbReference type="SAM" id="Phobius"/>
    </source>
</evidence>
<comment type="caution">
    <text evidence="3">The sequence shown here is derived from an EMBL/GenBank/DDBJ whole genome shotgun (WGS) entry which is preliminary data.</text>
</comment>
<feature type="region of interest" description="Disordered" evidence="1">
    <location>
        <begin position="197"/>
        <end position="266"/>
    </location>
</feature>
<feature type="region of interest" description="Disordered" evidence="1">
    <location>
        <begin position="161"/>
        <end position="180"/>
    </location>
</feature>
<dbReference type="Proteomes" id="UP000647860">
    <property type="component" value="Unassembled WGS sequence"/>
</dbReference>
<evidence type="ECO:0000313" key="4">
    <source>
        <dbReference type="Proteomes" id="UP000647860"/>
    </source>
</evidence>
<reference evidence="3 4" key="1">
    <citation type="submission" date="2021-01" db="EMBL/GenBank/DDBJ databases">
        <title>Whole genome shotgun sequence of Verrucosispora gifhornensis NBRC 16317.</title>
        <authorList>
            <person name="Komaki H."/>
            <person name="Tamura T."/>
        </authorList>
    </citation>
    <scope>NUCLEOTIDE SEQUENCE [LARGE SCALE GENOMIC DNA]</scope>
    <source>
        <strain evidence="3 4">NBRC 16317</strain>
    </source>
</reference>
<feature type="compositionally biased region" description="Gly residues" evidence="1">
    <location>
        <begin position="217"/>
        <end position="234"/>
    </location>
</feature>
<protein>
    <recommendedName>
        <fullName evidence="5">Type VII secretion protein EccE</fullName>
    </recommendedName>
</protein>
<organism evidence="3 4">
    <name type="scientific">Micromonospora gifhornensis</name>
    <dbReference type="NCBI Taxonomy" id="84594"/>
    <lineage>
        <taxon>Bacteria</taxon>
        <taxon>Bacillati</taxon>
        <taxon>Actinomycetota</taxon>
        <taxon>Actinomycetes</taxon>
        <taxon>Micromonosporales</taxon>
        <taxon>Micromonosporaceae</taxon>
        <taxon>Micromonospora</taxon>
    </lineage>
</organism>
<feature type="region of interest" description="Disordered" evidence="1">
    <location>
        <begin position="1"/>
        <end position="37"/>
    </location>
</feature>
<feature type="transmembrane region" description="Helical" evidence="2">
    <location>
        <begin position="69"/>
        <end position="87"/>
    </location>
</feature>
<keyword evidence="2" id="KW-0472">Membrane</keyword>
<evidence type="ECO:0000256" key="1">
    <source>
        <dbReference type="SAM" id="MobiDB-lite"/>
    </source>
</evidence>
<gene>
    <name evidence="3" type="ORF">Vgi01_41660</name>
</gene>
<name>A0ABQ4IHY7_9ACTN</name>
<sequence length="266" mass="26895">MAMTGVPVAPGHPPPGGSSASEQRVTPATVSTGPGDRWRDLRPRAGQIVATQVALAAPVAALGRGLPTMLAAAALAGAVLFLAWCRVRRRWLYEWLSISLGYATRRRTVTPDGGPVALLDLVAPDTVRHPVELAGSSAVLLDDPGGVVALLEFGDRADLLGDGGQQLPSPASLLPADPGDGPPVRVQLVLSAVPVTGAGGGGRWRSGRHLVPPADPGPGGRAGTGGAGRPGGAGRRLVGAGVTKHPRQHRTPDRPTRPTAVGTAAG</sequence>
<feature type="compositionally biased region" description="Low complexity" evidence="1">
    <location>
        <begin position="165"/>
        <end position="176"/>
    </location>
</feature>
<proteinExistence type="predicted"/>
<keyword evidence="2" id="KW-0812">Transmembrane</keyword>
<accession>A0ABQ4IHY7</accession>
<keyword evidence="2" id="KW-1133">Transmembrane helix</keyword>
<keyword evidence="4" id="KW-1185">Reference proteome</keyword>
<dbReference type="EMBL" id="BOPA01000028">
    <property type="protein sequence ID" value="GIJ17482.1"/>
    <property type="molecule type" value="Genomic_DNA"/>
</dbReference>
<feature type="compositionally biased region" description="Polar residues" evidence="1">
    <location>
        <begin position="22"/>
        <end position="32"/>
    </location>
</feature>